<organism evidence="1 2">
    <name type="scientific">Flavobacterium succinicans</name>
    <dbReference type="NCBI Taxonomy" id="29536"/>
    <lineage>
        <taxon>Bacteria</taxon>
        <taxon>Pseudomonadati</taxon>
        <taxon>Bacteroidota</taxon>
        <taxon>Flavobacteriia</taxon>
        <taxon>Flavobacteriales</taxon>
        <taxon>Flavobacteriaceae</taxon>
        <taxon>Flavobacterium</taxon>
    </lineage>
</organism>
<dbReference type="Proteomes" id="UP000182961">
    <property type="component" value="Unassembled WGS sequence"/>
</dbReference>
<proteinExistence type="predicted"/>
<dbReference type="AlphaFoldDB" id="A0A1I5AFH1"/>
<evidence type="ECO:0000313" key="2">
    <source>
        <dbReference type="Proteomes" id="UP000182961"/>
    </source>
</evidence>
<keyword evidence="2" id="KW-1185">Reference proteome</keyword>
<reference evidence="2" key="1">
    <citation type="submission" date="2016-10" db="EMBL/GenBank/DDBJ databases">
        <authorList>
            <person name="Varghese N."/>
            <person name="Submissions S."/>
        </authorList>
    </citation>
    <scope>NUCLEOTIDE SEQUENCE [LARGE SCALE GENOMIC DNA]</scope>
    <source>
        <strain evidence="2">DSM 4002</strain>
    </source>
</reference>
<evidence type="ECO:0000313" key="1">
    <source>
        <dbReference type="EMBL" id="SFN61120.1"/>
    </source>
</evidence>
<dbReference type="EMBL" id="FOUT01000039">
    <property type="protein sequence ID" value="SFN61120.1"/>
    <property type="molecule type" value="Genomic_DNA"/>
</dbReference>
<evidence type="ECO:0008006" key="3">
    <source>
        <dbReference type="Google" id="ProtNLM"/>
    </source>
</evidence>
<name>A0A1I5AFH1_9FLAO</name>
<dbReference type="eggNOG" id="COG2114">
    <property type="taxonomic scope" value="Bacteria"/>
</dbReference>
<protein>
    <recommendedName>
        <fullName evidence="3">Guanylate cyclase domain-containing protein</fullName>
    </recommendedName>
</protein>
<gene>
    <name evidence="1" type="ORF">SAMN05444143_1391</name>
</gene>
<accession>A0A1I5AFH1</accession>
<sequence length="259" mass="30374">MKYQKRICCFIDILGFKKHIDETVNDNGEENIKKIESIKHILKLTKKITNDLGFSKSKVITYFSDSIVISYKYDEPSQLFYTILDLLYVSFELANKGYLTRGGVSVGKLVHSSKYIFGPALVEAYDLESKKAKFPRIIVSEEVIKIGVTHRKDFHSEKDESEYLMNILTLDDDGYYFIDYITKASSEFDDLEYDLFYYIQNIKKSFFTNYKNETLDVKEKLDWLKIKLNNHIKQIQENVKNPVFDSEIRDLYSSLTNVK</sequence>
<dbReference type="RefSeq" id="WP_024982771.1">
    <property type="nucleotide sequence ID" value="NZ_FOUT01000039.1"/>
</dbReference>